<dbReference type="NCBIfam" id="NF006829">
    <property type="entry name" value="PRK09352.1"/>
    <property type="match status" value="1"/>
</dbReference>
<proteinExistence type="predicted"/>
<evidence type="ECO:0000259" key="5">
    <source>
        <dbReference type="Pfam" id="PF08545"/>
    </source>
</evidence>
<dbReference type="EMBL" id="BOMG01000002">
    <property type="protein sequence ID" value="GID51613.1"/>
    <property type="molecule type" value="Genomic_DNA"/>
</dbReference>
<organism evidence="6 7">
    <name type="scientific">Actinoplanes couchii</name>
    <dbReference type="NCBI Taxonomy" id="403638"/>
    <lineage>
        <taxon>Bacteria</taxon>
        <taxon>Bacillati</taxon>
        <taxon>Actinomycetota</taxon>
        <taxon>Actinomycetes</taxon>
        <taxon>Micromonosporales</taxon>
        <taxon>Micromonosporaceae</taxon>
        <taxon>Actinoplanes</taxon>
    </lineage>
</organism>
<keyword evidence="7" id="KW-1185">Reference proteome</keyword>
<feature type="domain" description="Beta-ketoacyl-[acyl-carrier-protein] synthase III C-terminal" evidence="4">
    <location>
        <begin position="230"/>
        <end position="317"/>
    </location>
</feature>
<dbReference type="InterPro" id="IPR016039">
    <property type="entry name" value="Thiolase-like"/>
</dbReference>
<dbReference type="InterPro" id="IPR013747">
    <property type="entry name" value="ACP_syn_III_C"/>
</dbReference>
<protein>
    <submittedName>
        <fullName evidence="6">3-oxoacyl-[acyl-carrier-protein] synthase 3</fullName>
    </submittedName>
</protein>
<keyword evidence="3" id="KW-0472">Membrane</keyword>
<evidence type="ECO:0000259" key="4">
    <source>
        <dbReference type="Pfam" id="PF08541"/>
    </source>
</evidence>
<keyword evidence="2" id="KW-0012">Acyltransferase</keyword>
<reference evidence="6 7" key="1">
    <citation type="submission" date="2021-01" db="EMBL/GenBank/DDBJ databases">
        <title>Whole genome shotgun sequence of Actinoplanes couchii NBRC 106145.</title>
        <authorList>
            <person name="Komaki H."/>
            <person name="Tamura T."/>
        </authorList>
    </citation>
    <scope>NUCLEOTIDE SEQUENCE [LARGE SCALE GENOMIC DNA]</scope>
    <source>
        <strain evidence="6 7">NBRC 106145</strain>
    </source>
</reference>
<accession>A0ABQ3WZB1</accession>
<dbReference type="Pfam" id="PF08541">
    <property type="entry name" value="ACP_syn_III_C"/>
    <property type="match status" value="1"/>
</dbReference>
<keyword evidence="3" id="KW-1133">Transmembrane helix</keyword>
<evidence type="ECO:0000256" key="1">
    <source>
        <dbReference type="ARBA" id="ARBA00022679"/>
    </source>
</evidence>
<dbReference type="Proteomes" id="UP000612282">
    <property type="component" value="Unassembled WGS sequence"/>
</dbReference>
<dbReference type="PANTHER" id="PTHR34069:SF2">
    <property type="entry name" value="BETA-KETOACYL-[ACYL-CARRIER-PROTEIN] SYNTHASE III"/>
    <property type="match status" value="1"/>
</dbReference>
<gene>
    <name evidence="6" type="primary">fabH_1</name>
    <name evidence="6" type="ORF">Aco03nite_000170</name>
</gene>
<comment type="caution">
    <text evidence="6">The sequence shown here is derived from an EMBL/GenBank/DDBJ whole genome shotgun (WGS) entry which is preliminary data.</text>
</comment>
<feature type="transmembrane region" description="Helical" evidence="3">
    <location>
        <begin position="298"/>
        <end position="316"/>
    </location>
</feature>
<keyword evidence="1" id="KW-0808">Transferase</keyword>
<feature type="domain" description="Beta-ketoacyl-[acyl-carrier-protein] synthase III N-terminal" evidence="5">
    <location>
        <begin position="102"/>
        <end position="177"/>
    </location>
</feature>
<keyword evidence="3" id="KW-0812">Transmembrane</keyword>
<dbReference type="InterPro" id="IPR013751">
    <property type="entry name" value="ACP_syn_III_N"/>
</dbReference>
<evidence type="ECO:0000313" key="7">
    <source>
        <dbReference type="Proteomes" id="UP000612282"/>
    </source>
</evidence>
<dbReference type="Gene3D" id="3.40.47.10">
    <property type="match status" value="1"/>
</dbReference>
<name>A0ABQ3WZB1_9ACTN</name>
<dbReference type="Pfam" id="PF08545">
    <property type="entry name" value="ACP_syn_III"/>
    <property type="match status" value="1"/>
</dbReference>
<evidence type="ECO:0000256" key="2">
    <source>
        <dbReference type="ARBA" id="ARBA00023315"/>
    </source>
</evidence>
<dbReference type="SUPFAM" id="SSF53901">
    <property type="entry name" value="Thiolase-like"/>
    <property type="match status" value="1"/>
</dbReference>
<sequence>MLGVGSHLPAAQVPNDMVAGPAGVSAGWIESKTGILSRRRADPAEAASDLALAAATEALVDAGLDAASITLIVVATSTPDSPQPATACLVQDRLGAGNAAAFDLNAVCSGFVYALEAARRMLTPGGFALVIGVDVYSRILNPADRRTAVLFGDGAGAVVIGDVAAGRGIGPVRLRSMGSHHDLIRVPGGGSRIPPSEESVRLGEHFFTMNGRGVREFVQREVPAATMTFLADHGVDPAAVRHFIPHQANRRLIENLAQELALPAARTHLTVDRYGNTGAASLPVTMADARAEFAPGDLVLLAAFGGGMTIGLALLTW</sequence>
<evidence type="ECO:0000313" key="6">
    <source>
        <dbReference type="EMBL" id="GID51613.1"/>
    </source>
</evidence>
<dbReference type="CDD" id="cd00830">
    <property type="entry name" value="KAS_III"/>
    <property type="match status" value="1"/>
</dbReference>
<evidence type="ECO:0000256" key="3">
    <source>
        <dbReference type="SAM" id="Phobius"/>
    </source>
</evidence>
<dbReference type="PANTHER" id="PTHR34069">
    <property type="entry name" value="3-OXOACYL-[ACYL-CARRIER-PROTEIN] SYNTHASE 3"/>
    <property type="match status" value="1"/>
</dbReference>